<feature type="compositionally biased region" description="Polar residues" evidence="1">
    <location>
        <begin position="582"/>
        <end position="595"/>
    </location>
</feature>
<feature type="domain" description="Myb-like" evidence="2">
    <location>
        <begin position="1873"/>
        <end position="1937"/>
    </location>
</feature>
<keyword evidence="4" id="KW-1185">Reference proteome</keyword>
<name>A0A250X772_9CHLO</name>
<reference evidence="3 4" key="1">
    <citation type="submission" date="2017-08" db="EMBL/GenBank/DDBJ databases">
        <title>Acidophilic green algal genome provides insights into adaptation to an acidic environment.</title>
        <authorList>
            <person name="Hirooka S."/>
            <person name="Hirose Y."/>
            <person name="Kanesaki Y."/>
            <person name="Higuchi S."/>
            <person name="Fujiwara T."/>
            <person name="Onuma R."/>
            <person name="Era A."/>
            <person name="Ohbayashi R."/>
            <person name="Uzuka A."/>
            <person name="Nozaki H."/>
            <person name="Yoshikawa H."/>
            <person name="Miyagishima S.Y."/>
        </authorList>
    </citation>
    <scope>NUCLEOTIDE SEQUENCE [LARGE SCALE GENOMIC DNA]</scope>
    <source>
        <strain evidence="3 4">NIES-2499</strain>
    </source>
</reference>
<comment type="caution">
    <text evidence="3">The sequence shown here is derived from an EMBL/GenBank/DDBJ whole genome shotgun (WGS) entry which is preliminary data.</text>
</comment>
<evidence type="ECO:0000313" key="3">
    <source>
        <dbReference type="EMBL" id="GAX78931.1"/>
    </source>
</evidence>
<dbReference type="PROSITE" id="PS50090">
    <property type="entry name" value="MYB_LIKE"/>
    <property type="match status" value="1"/>
</dbReference>
<organism evidence="3 4">
    <name type="scientific">Chlamydomonas eustigma</name>
    <dbReference type="NCBI Taxonomy" id="1157962"/>
    <lineage>
        <taxon>Eukaryota</taxon>
        <taxon>Viridiplantae</taxon>
        <taxon>Chlorophyta</taxon>
        <taxon>core chlorophytes</taxon>
        <taxon>Chlorophyceae</taxon>
        <taxon>CS clade</taxon>
        <taxon>Chlamydomonadales</taxon>
        <taxon>Chlamydomonadaceae</taxon>
        <taxon>Chlamydomonas</taxon>
    </lineage>
</organism>
<feature type="compositionally biased region" description="Polar residues" evidence="1">
    <location>
        <begin position="2788"/>
        <end position="2801"/>
    </location>
</feature>
<feature type="region of interest" description="Disordered" evidence="1">
    <location>
        <begin position="2903"/>
        <end position="2948"/>
    </location>
</feature>
<feature type="region of interest" description="Disordered" evidence="1">
    <location>
        <begin position="2600"/>
        <end position="2622"/>
    </location>
</feature>
<feature type="region of interest" description="Disordered" evidence="1">
    <location>
        <begin position="2523"/>
        <end position="2543"/>
    </location>
</feature>
<feature type="compositionally biased region" description="Basic residues" evidence="1">
    <location>
        <begin position="2606"/>
        <end position="2615"/>
    </location>
</feature>
<feature type="region of interest" description="Disordered" evidence="1">
    <location>
        <begin position="1757"/>
        <end position="1778"/>
    </location>
</feature>
<feature type="region of interest" description="Disordered" evidence="1">
    <location>
        <begin position="426"/>
        <end position="466"/>
    </location>
</feature>
<evidence type="ECO:0000256" key="1">
    <source>
        <dbReference type="SAM" id="MobiDB-lite"/>
    </source>
</evidence>
<feature type="region of interest" description="Disordered" evidence="1">
    <location>
        <begin position="118"/>
        <end position="137"/>
    </location>
</feature>
<feature type="region of interest" description="Disordered" evidence="1">
    <location>
        <begin position="675"/>
        <end position="713"/>
    </location>
</feature>
<dbReference type="Proteomes" id="UP000232323">
    <property type="component" value="Unassembled WGS sequence"/>
</dbReference>
<feature type="region of interest" description="Disordered" evidence="1">
    <location>
        <begin position="2146"/>
        <end position="2165"/>
    </location>
</feature>
<proteinExistence type="predicted"/>
<feature type="region of interest" description="Disordered" evidence="1">
    <location>
        <begin position="886"/>
        <end position="907"/>
    </location>
</feature>
<feature type="region of interest" description="Disordered" evidence="1">
    <location>
        <begin position="1854"/>
        <end position="1877"/>
    </location>
</feature>
<dbReference type="EMBL" id="BEGY01000037">
    <property type="protein sequence ID" value="GAX78931.1"/>
    <property type="molecule type" value="Genomic_DNA"/>
</dbReference>
<feature type="region of interest" description="Disordered" evidence="1">
    <location>
        <begin position="2788"/>
        <end position="2815"/>
    </location>
</feature>
<evidence type="ECO:0000259" key="2">
    <source>
        <dbReference type="PROSITE" id="PS50090"/>
    </source>
</evidence>
<evidence type="ECO:0000313" key="4">
    <source>
        <dbReference type="Proteomes" id="UP000232323"/>
    </source>
</evidence>
<feature type="region of interest" description="Disordered" evidence="1">
    <location>
        <begin position="548"/>
        <end position="607"/>
    </location>
</feature>
<feature type="compositionally biased region" description="Basic residues" evidence="1">
    <location>
        <begin position="1864"/>
        <end position="1877"/>
    </location>
</feature>
<accession>A0A250X772</accession>
<protein>
    <recommendedName>
        <fullName evidence="2">Myb-like domain-containing protein</fullName>
    </recommendedName>
</protein>
<feature type="region of interest" description="Disordered" evidence="1">
    <location>
        <begin position="3250"/>
        <end position="3279"/>
    </location>
</feature>
<feature type="compositionally biased region" description="Polar residues" evidence="1">
    <location>
        <begin position="127"/>
        <end position="136"/>
    </location>
</feature>
<feature type="compositionally biased region" description="Basic residues" evidence="1">
    <location>
        <begin position="2906"/>
        <end position="2915"/>
    </location>
</feature>
<feature type="compositionally biased region" description="Polar residues" evidence="1">
    <location>
        <begin position="445"/>
        <end position="459"/>
    </location>
</feature>
<dbReference type="InterPro" id="IPR001005">
    <property type="entry name" value="SANT/Myb"/>
</dbReference>
<sequence length="3689" mass="397624">MFTLLHETASFLTQGGSGGLTWKLFDLTTPESGCQRLPCQVKAGLVAHGHLQLLSKALNPRNYHLCHPGLLINGLISDAQQLQDQLVAFAQAYPASATIPHDLLVQLLCQDRANGASHSVQAGKGETPSNKQQPSQPAVHGFLHDHYCGGDKLVSLQVQEGLSLMVNTEGQIGEIITVTLLKAGPDKLAVSKQTSHQQQAHIAAQLSLNKEVLQITAKVESCPLISTASTYERSRSFSAINNLSPSDFNPTATGMMSPSSPTPWVVWIAARCLNSVHVLRVVSPLYTVDDSRCTRPQTSTESSDWSAVELELMASIQIPPPEWDAHHQQLHSNEDHRMPLSFLHTSTTTPVVTHVSWSPVLPEIAITLGDGSVYVASTSACHNNCYGSSVAGASAFVNKKQRSERPQSSNGRPLAVLPLLQVLSPLRQRRSPGVSSGDGRRDSSTTNAARLYSSVSTTPGVPGATHPDMMGEQPWWSGIPKGNTAAHSTRNLHNSHNNATTMCGDEGSFSSGLAPACSFKTVYGPHPRTLICAQGSTLLRVHVLPASEVNSDEEKVSRTTSSPHSESALFSPGRHPRERHNNTPYNNPTASSMPPDTTAPPRVTPDDYYPFPDGSPAVRPLCTSPSRSSTSHCSIRCDELLVLPKGETFTALSFSDSAVHHQHLAQQHQLKNPVDFNTNSSFINAGGGAQDSQPNGNKCGAHSPHQQPGKGASVWQAADYNDELPGNAMQAQPFEQPTVDTSRRIMAPDCTASDITSLMLLCVVTDRRVMLLDLRRPGLPLLHWAHSCHKAPPTLLSLVFPLPTTTTTSSDPDFGRQVNQPNQPITKLGTVSKRRRHSTEKGMDGQQVAENSLHKASAGISRLIPQSKEEMLPDAFNSNIHDPGSASIQLPWAQRSPDVRSLKRRQATSLHTDAADAALGECSQELCHDGNQRGVVPSCTLNPGLHTLGHDDALAVSNTGWIQGFVMYANSGPGEVICLRFQLRPDGYEFEIKDCADSAEEGPLAGGGLARDELPDGTASFPRRKMVVREANSHISMMSHDSGLVPPAADKDAGLVKPGTTEVNVEVSGGAPSGNAAGTDCLQVAADQRTSGHEPEHDWQLRGVSTTARGLPSSSVVNSPLLSVDDIIPASDHHVISSLSKFLAAALGEVAKEAVELADSAHSGSLHHVWRPRCFSACQAIGLPQKVCPPLRQSLSKALSSQLEMERCDLYPLPKGAHRFFGHKVNPSRLRAILAEEYRESRSGAPDLQGLSILPILNNKGSLGGDGCSTPFLLLRLNHEGDVLVQSCSVVSASTTTKPLPGSVNHLLDSSLSTQKSGVGSIPDVHSANPLDSLSPVQPHCKSSLRVKRTMNPALQEARTYVHRPGELLVAGQRFISRAHAEAVLSEQQRVTLCNPSGTKLAGSASTCGLLTVPGSNRESSLQLPFHLMHFTSMLAAFYPTFHAPSTIMRQDQKRAMRDGISHHQLDSAISDSNQPSVDGHQPLRLVTTVLSATPEKPLEVANKDAWPGGEAPVIASARNALSGREAPPPQNEISLDHDVVILGQDEQQREEEKVPNHYLPVHDWGVPSELSSNFWDIGDLKGDLSNKGLSRSRLESHVKIKPLSSPGSWASISVPPQRSQASVNPGRSPLCLLQLQSGMVKSVQSLVDGSISRQNDRKLWPPPSSFHSLFPPSSESNNSSSFLLRQAIGPLLSQVECAVTVLEVHQRICVEAAQVAMTHNVASSLQPFNNYCVTTESNITLPLARASTTAFNGWSTGKNDVPSSQQGVKLSLQGGQGDANAVPPAAAIEAVKARCSDARDESSGRIMAPGHTGGSGVSVVKTGDLQLPTCLNDPTTLQPQTGLMKRGRPIMKVTQPSPSRGTRPPHTRISAKAHSRHRAWTASEDAVIIRVLQGQARSSPSSSMASNKRQHWVEASQRLGGVRTKDDCYQRASWALKAKRVRRYKDGTVILLDRYFHSIGFKEYSADEMSELSTSCPNSLEEDLALVEAGMLVSLNGDIRTPEAGIIAKQEPGPPMPRRPWTALEDAVLIRVLQKARSSREPAVGPAYSDVLAEASRLLGGSRSTVACDNRVRSGLKAKALRRYSKDGQVVLLDRYYFSVGLRHYEPIDLIDLQASCPRSLEEDLRLLEAQAVALPTGGAPELGIMKGQQGIGNDKPSNNYTDSNRYKSVDELLEAVAAALTTTHQDTDDGQSSMLMAQPVSRSGAAHQLLHLSLDKGPQAGQDLMKAPAVLMPCMGESLGVDGSPVTRDPQGRAHAITRAYGLPTGVISSLGGTVLKKRSSSKDAAWTEPQSGGNMNGRVMNERRVRRARVMKCEGVSQPGDQQLECKVLCAAYDPSLPPATLRDFDNNGDLLEQGLAGTLRRAVLRLATMEPGRVPTCAKMSASCAAALHQRNIAIKTSEDAKQRIAPRPTGMSRLNLPRRLQSLQEKAKRADPYLGLPLALVPSLKRPWQLPGLSTWQKEQCELVAVAAAMQHQVAVQAALLKGRVDRRRVYHALAVHKDDGQLGQEDSILDAIQPRADPAYPAANPESSGGDSFSRGLHSDEAVAGTAHYYQQKGTHGMKARYRYHYTGSNVSGPHGTSETMCVTSCQLPLNQNHGTSLQRHLRRRRRSGKQKDRGAEVLKTRHALSASALQLPSLAAQIISHDEGGALSASALRLPSLAAQIISHDEGGARGQSARMGLEALLRQDDHSLLDEVVAEGPSAIDIADNSTSDDEIADDDIRKADDCPALKPVVTVVVGRKRLVDNLSYKEPSREAHLDVVRVLSSLIMYRSDHLLPSSTSVISSQVQGNSDTSNDVQDVGGNKAPLSSPSSFPVVDQAQAGYAGGIFLVAPSTILPTSEEITSDSTSLIASLMRSWPEPDRCRNHHTTTARSSTMTAAHDAAAVEPQDLPAADAAAARLNAARKPRKPQSKSHISFFMPKPPPSLPHASSSGTPPETAGLHQGPASISLTMERSKQILIRAQKQAREKTHTSKHPHVPGLLASGGSRRNQELPGWLLQVDLFLIRLHQRLGGGELSPTTLAKYAVKWLNQESFHLDGGSRFTAVAAEMMTVRGILKRWRACQEGPHCTDQECPSLLHAYLTNLTTNQNNNVSTSTAAAAPSAEYANNVIQSQDYPHSAAAPPSTSCTLLEGAAGAGVLARQVLDKQRVGGQVESMCRQVEDVSPEHWRWLLRQHDERVLRGGPLSVFNIRTSSHHRDLELCCVVAHQLLAALKQSERKSSWNALLPDGGGTFKQKAPEVVEVVSSQQLSPVGSPNPQDHSSSQHHSPTPADAGVQLSNSTLSLLPASDSSSPLAFDPAGSSAIRLYAVKRGTLEGSATTTAVADGVTTMTSGGSKRRWNSKYPLDLSIWRPSGTTLRCIWASALKRMEVCRYPKGSCKELSSSSRFENRPTVQQLSLLDQYQCKLGLRSYTHDQAQALKFLGMRPLSQVLVDAEEVASPDVKTLLRELREAARLLGMRKSQSSIKVSAVKESGNSFLSLEVMASHMAFGLDWRRSAEMMYDDGAAWVRLIGVDAAAKVLSKAWHATTSSWQGQASVQREDADHREELSLQGDETLSGATGHYGGMKVVSLNSYGRHWLVLLERYRELVEPTKVSSGKLITLSATPAALATTAPYHLLLGAEHHDKKTLVHDSAASVAQCNTEVTEDQDLKHQLSAIKWALIKAVTDHEQSPPHLLSLIFRGGMK</sequence>
<feature type="compositionally biased region" description="Low complexity" evidence="1">
    <location>
        <begin position="3250"/>
        <end position="3272"/>
    </location>
</feature>
<feature type="region of interest" description="Disordered" evidence="1">
    <location>
        <begin position="2971"/>
        <end position="2990"/>
    </location>
</feature>
<gene>
    <name evidence="3" type="ORF">CEUSTIGMA_g6370.t1</name>
</gene>
<feature type="compositionally biased region" description="Polar residues" evidence="1">
    <location>
        <begin position="1757"/>
        <end position="1769"/>
    </location>
</feature>